<gene>
    <name evidence="8" type="ORF">TVAG_023420</name>
</gene>
<dbReference type="RefSeq" id="XP_001309572.1">
    <property type="nucleotide sequence ID" value="XM_001309571.1"/>
</dbReference>
<dbReference type="InterPro" id="IPR017930">
    <property type="entry name" value="Myb_dom"/>
</dbReference>
<dbReference type="GO" id="GO:0000981">
    <property type="term" value="F:DNA-binding transcription factor activity, RNA polymerase II-specific"/>
    <property type="evidence" value="ECO:0000318"/>
    <property type="project" value="GO_Central"/>
</dbReference>
<accession>A2FEL3</accession>
<dbReference type="GO" id="GO:0006355">
    <property type="term" value="P:regulation of DNA-templated transcription"/>
    <property type="evidence" value="ECO:0000318"/>
    <property type="project" value="GO_Central"/>
</dbReference>
<dbReference type="OrthoDB" id="2143914at2759"/>
<feature type="domain" description="HTH myb-type" evidence="7">
    <location>
        <begin position="72"/>
        <end position="119"/>
    </location>
</feature>
<evidence type="ECO:0000259" key="7">
    <source>
        <dbReference type="PROSITE" id="PS51294"/>
    </source>
</evidence>
<dbReference type="PANTHER" id="PTHR46621">
    <property type="entry name" value="SNRNA-ACTIVATING PROTEIN COMPLEX SUBUNIT 4"/>
    <property type="match status" value="1"/>
</dbReference>
<name>A2FEL3_TRIV3</name>
<dbReference type="InterPro" id="IPR051575">
    <property type="entry name" value="Myb-like_DNA-bd"/>
</dbReference>
<dbReference type="GO" id="GO:0005634">
    <property type="term" value="C:nucleus"/>
    <property type="evidence" value="ECO:0000318"/>
    <property type="project" value="GO_Central"/>
</dbReference>
<feature type="domain" description="HTH myb-type" evidence="7">
    <location>
        <begin position="12"/>
        <end position="68"/>
    </location>
</feature>
<dbReference type="InterPro" id="IPR001005">
    <property type="entry name" value="SANT/Myb"/>
</dbReference>
<dbReference type="Proteomes" id="UP000001542">
    <property type="component" value="Unassembled WGS sequence"/>
</dbReference>
<dbReference type="KEGG" id="tva:4754413"/>
<dbReference type="VEuPathDB" id="TrichDB:TVAG_023420"/>
<reference evidence="8" key="2">
    <citation type="journal article" date="2007" name="Science">
        <title>Draft genome sequence of the sexually transmitted pathogen Trichomonas vaginalis.</title>
        <authorList>
            <person name="Carlton J.M."/>
            <person name="Hirt R.P."/>
            <person name="Silva J.C."/>
            <person name="Delcher A.L."/>
            <person name="Schatz M."/>
            <person name="Zhao Q."/>
            <person name="Wortman J.R."/>
            <person name="Bidwell S.L."/>
            <person name="Alsmark U.C.M."/>
            <person name="Besteiro S."/>
            <person name="Sicheritz-Ponten T."/>
            <person name="Noel C.J."/>
            <person name="Dacks J.B."/>
            <person name="Foster P.G."/>
            <person name="Simillion C."/>
            <person name="Van de Peer Y."/>
            <person name="Miranda-Saavedra D."/>
            <person name="Barton G.J."/>
            <person name="Westrop G.D."/>
            <person name="Mueller S."/>
            <person name="Dessi D."/>
            <person name="Fiori P.L."/>
            <person name="Ren Q."/>
            <person name="Paulsen I."/>
            <person name="Zhang H."/>
            <person name="Bastida-Corcuera F.D."/>
            <person name="Simoes-Barbosa A."/>
            <person name="Brown M.T."/>
            <person name="Hayes R.D."/>
            <person name="Mukherjee M."/>
            <person name="Okumura C.Y."/>
            <person name="Schneider R."/>
            <person name="Smith A.J."/>
            <person name="Vanacova S."/>
            <person name="Villalvazo M."/>
            <person name="Haas B.J."/>
            <person name="Pertea M."/>
            <person name="Feldblyum T.V."/>
            <person name="Utterback T.R."/>
            <person name="Shu C.L."/>
            <person name="Osoegawa K."/>
            <person name="de Jong P.J."/>
            <person name="Hrdy I."/>
            <person name="Horvathova L."/>
            <person name="Zubacova Z."/>
            <person name="Dolezal P."/>
            <person name="Malik S.B."/>
            <person name="Logsdon J.M. Jr."/>
            <person name="Henze K."/>
            <person name="Gupta A."/>
            <person name="Wang C.C."/>
            <person name="Dunne R.L."/>
            <person name="Upcroft J.A."/>
            <person name="Upcroft P."/>
            <person name="White O."/>
            <person name="Salzberg S.L."/>
            <person name="Tang P."/>
            <person name="Chiu C.-H."/>
            <person name="Lee Y.-S."/>
            <person name="Embley T.M."/>
            <person name="Coombs G.H."/>
            <person name="Mottram J.C."/>
            <person name="Tachezy J."/>
            <person name="Fraser-Liggett C.M."/>
            <person name="Johnson P.J."/>
        </authorList>
    </citation>
    <scope>NUCLEOTIDE SEQUENCE [LARGE SCALE GENOMIC DNA]</scope>
    <source>
        <strain evidence="8">G3</strain>
    </source>
</reference>
<dbReference type="Gene3D" id="1.10.10.60">
    <property type="entry name" value="Homeodomain-like"/>
    <property type="match status" value="2"/>
</dbReference>
<evidence type="ECO:0000256" key="1">
    <source>
        <dbReference type="ARBA" id="ARBA00023015"/>
    </source>
</evidence>
<keyword evidence="4" id="KW-0539">Nucleus</keyword>
<feature type="domain" description="Myb-like" evidence="6">
    <location>
        <begin position="13"/>
        <end position="64"/>
    </location>
</feature>
<dbReference type="EMBL" id="DS113749">
    <property type="protein sequence ID" value="EAX96642.1"/>
    <property type="molecule type" value="Genomic_DNA"/>
</dbReference>
<evidence type="ECO:0000259" key="6">
    <source>
        <dbReference type="PROSITE" id="PS50090"/>
    </source>
</evidence>
<evidence type="ECO:0000256" key="2">
    <source>
        <dbReference type="ARBA" id="ARBA00023125"/>
    </source>
</evidence>
<keyword evidence="1" id="KW-0805">Transcription regulation</keyword>
<dbReference type="PROSITE" id="PS51294">
    <property type="entry name" value="HTH_MYB"/>
    <property type="match status" value="2"/>
</dbReference>
<evidence type="ECO:0000313" key="8">
    <source>
        <dbReference type="EMBL" id="EAX96642.1"/>
    </source>
</evidence>
<evidence type="ECO:0000313" key="9">
    <source>
        <dbReference type="Proteomes" id="UP000001542"/>
    </source>
</evidence>
<keyword evidence="2 8" id="KW-0238">DNA-binding</keyword>
<sequence length="195" mass="22771">MSDLTSFTPIPDPTKRRSARFTAEEDNLLKELVKDKKNKTWKEIANFLPGRTACQCRDRYNQYLFKEVVNKPWSSEEDEIIIEKYKIFGPHWVKISQFLPGRSGNNIKNRWNSALTKYHGISHQESKQERRSKRVKWGEEDGKVDEEQEKPHTHLPLLPAFIEPPAISSMLFKQAPSKPNVLDLEFPLSSKKLFC</sequence>
<evidence type="ECO:0000256" key="5">
    <source>
        <dbReference type="SAM" id="MobiDB-lite"/>
    </source>
</evidence>
<dbReference type="PROSITE" id="PS50090">
    <property type="entry name" value="MYB_LIKE"/>
    <property type="match status" value="2"/>
</dbReference>
<dbReference type="SMART" id="SM00717">
    <property type="entry name" value="SANT"/>
    <property type="match status" value="2"/>
</dbReference>
<dbReference type="Pfam" id="PF00249">
    <property type="entry name" value="Myb_DNA-binding"/>
    <property type="match status" value="2"/>
</dbReference>
<feature type="domain" description="Myb-like" evidence="6">
    <location>
        <begin position="72"/>
        <end position="115"/>
    </location>
</feature>
<dbReference type="AlphaFoldDB" id="A2FEL3"/>
<proteinExistence type="predicted"/>
<dbReference type="PANTHER" id="PTHR46621:SF1">
    <property type="entry name" value="SNRNA-ACTIVATING PROTEIN COMPLEX SUBUNIT 4"/>
    <property type="match status" value="1"/>
</dbReference>
<keyword evidence="3" id="KW-0804">Transcription</keyword>
<feature type="region of interest" description="Disordered" evidence="5">
    <location>
        <begin position="120"/>
        <end position="151"/>
    </location>
</feature>
<dbReference type="SUPFAM" id="SSF46689">
    <property type="entry name" value="Homeodomain-like"/>
    <property type="match status" value="1"/>
</dbReference>
<dbReference type="InParanoid" id="A2FEL3"/>
<dbReference type="SMR" id="A2FEL3"/>
<dbReference type="CDD" id="cd00167">
    <property type="entry name" value="SANT"/>
    <property type="match status" value="2"/>
</dbReference>
<dbReference type="eggNOG" id="KOG0048">
    <property type="taxonomic scope" value="Eukaryota"/>
</dbReference>
<keyword evidence="9" id="KW-1185">Reference proteome</keyword>
<evidence type="ECO:0000256" key="4">
    <source>
        <dbReference type="ARBA" id="ARBA00023242"/>
    </source>
</evidence>
<dbReference type="VEuPathDB" id="TrichDB:TVAGG3_0849920"/>
<dbReference type="InterPro" id="IPR009057">
    <property type="entry name" value="Homeodomain-like_sf"/>
</dbReference>
<organism evidence="8 9">
    <name type="scientific">Trichomonas vaginalis (strain ATCC PRA-98 / G3)</name>
    <dbReference type="NCBI Taxonomy" id="412133"/>
    <lineage>
        <taxon>Eukaryota</taxon>
        <taxon>Metamonada</taxon>
        <taxon>Parabasalia</taxon>
        <taxon>Trichomonadida</taxon>
        <taxon>Trichomonadidae</taxon>
        <taxon>Trichomonas</taxon>
    </lineage>
</organism>
<evidence type="ECO:0000256" key="3">
    <source>
        <dbReference type="ARBA" id="ARBA00023163"/>
    </source>
</evidence>
<reference evidence="8" key="1">
    <citation type="submission" date="2006-10" db="EMBL/GenBank/DDBJ databases">
        <authorList>
            <person name="Amadeo P."/>
            <person name="Zhao Q."/>
            <person name="Wortman J."/>
            <person name="Fraser-Liggett C."/>
            <person name="Carlton J."/>
        </authorList>
    </citation>
    <scope>NUCLEOTIDE SEQUENCE</scope>
    <source>
        <strain evidence="8">G3</strain>
    </source>
</reference>
<protein>
    <submittedName>
        <fullName evidence="8">Myb-like DNA-binding domain containing protein</fullName>
    </submittedName>
</protein>
<dbReference type="STRING" id="5722.A2FEL3"/>
<dbReference type="GO" id="GO:0000978">
    <property type="term" value="F:RNA polymerase II cis-regulatory region sequence-specific DNA binding"/>
    <property type="evidence" value="ECO:0000318"/>
    <property type="project" value="GO_Central"/>
</dbReference>